<keyword evidence="2" id="KW-1185">Reference proteome</keyword>
<reference evidence="1 2" key="1">
    <citation type="journal article" date="2019" name="Int. J. Syst. Evol. Microbiol.">
        <title>Capsulimonas corticalis gen. nov., sp. nov., an aerobic capsulated bacterium, of a novel bacterial order, Capsulimonadales ord. nov., of the class Armatimonadia of the phylum Armatimonadetes.</title>
        <authorList>
            <person name="Li J."/>
            <person name="Kudo C."/>
            <person name="Tonouchi A."/>
        </authorList>
    </citation>
    <scope>NUCLEOTIDE SEQUENCE [LARGE SCALE GENOMIC DNA]</scope>
    <source>
        <strain evidence="1 2">AX-7</strain>
    </source>
</reference>
<organism evidence="1 2">
    <name type="scientific">Capsulimonas corticalis</name>
    <dbReference type="NCBI Taxonomy" id="2219043"/>
    <lineage>
        <taxon>Bacteria</taxon>
        <taxon>Bacillati</taxon>
        <taxon>Armatimonadota</taxon>
        <taxon>Armatimonadia</taxon>
        <taxon>Capsulimonadales</taxon>
        <taxon>Capsulimonadaceae</taxon>
        <taxon>Capsulimonas</taxon>
    </lineage>
</organism>
<dbReference type="AlphaFoldDB" id="A0A402CRK2"/>
<name>A0A402CRK2_9BACT</name>
<dbReference type="Proteomes" id="UP000287394">
    <property type="component" value="Chromosome"/>
</dbReference>
<sequence>MPRTYLALTASRPFALSVLAHHTTMNHTWLSLHAGCCSPAAAARLMRCSVAEATRQLTAVAVAKSRHERTQERAADAVSNSGAYDALHLWGTGKLGRGISLEKSGDITFAHMVTR</sequence>
<gene>
    <name evidence="1" type="ORF">CCAX7_000520</name>
</gene>
<dbReference type="KEGG" id="ccot:CCAX7_000520"/>
<evidence type="ECO:0000313" key="1">
    <source>
        <dbReference type="EMBL" id="BDI28001.1"/>
    </source>
</evidence>
<proteinExistence type="predicted"/>
<dbReference type="EMBL" id="AP025739">
    <property type="protein sequence ID" value="BDI28001.1"/>
    <property type="molecule type" value="Genomic_DNA"/>
</dbReference>
<accession>A0A402CRK2</accession>
<protein>
    <submittedName>
        <fullName evidence="1">Uncharacterized protein</fullName>
    </submittedName>
</protein>
<evidence type="ECO:0000313" key="2">
    <source>
        <dbReference type="Proteomes" id="UP000287394"/>
    </source>
</evidence>